<dbReference type="OrthoDB" id="200415at2759"/>
<feature type="region of interest" description="Disordered" evidence="1">
    <location>
        <begin position="1"/>
        <end position="52"/>
    </location>
</feature>
<dbReference type="InterPro" id="IPR051916">
    <property type="entry name" value="GPI-anchor_lipid_remodeler"/>
</dbReference>
<sequence>MAPAVPPPAADDDVEYPRCTATAGAGRRRKRQQPKKGILKAQQQQGPPSPVKQLRVSINLQDDEITAANGGAWKGKAVAAAEDGRRSVPEWRRSPSRRTRSVAEVLREVGADMVALQNVRAEQERGMRPLSELAEGLGMRYVFAESWAPEYGNAVLSRWPIKRWKTHRVADQSDIRNVLRVTVDVPGAGEVNFHCTHLDHLDEGLRMKQVNSILRSSDGHHILAGGLNALDPTDYSADRWADIVKYYGVIGKPTPKTEVMRYLKAKRYVDAKDFAGECEAVVVVAKGQDVQGTCKYGTRVDYILASPNSPYKFVPGSYAVVSSKGTSDHHIVKADITVVAGNGGARSLSFRRQRVVRMGKGSTKGIWAAR</sequence>
<organism evidence="3 4">
    <name type="scientific">Digitaria exilis</name>
    <dbReference type="NCBI Taxonomy" id="1010633"/>
    <lineage>
        <taxon>Eukaryota</taxon>
        <taxon>Viridiplantae</taxon>
        <taxon>Streptophyta</taxon>
        <taxon>Embryophyta</taxon>
        <taxon>Tracheophyta</taxon>
        <taxon>Spermatophyta</taxon>
        <taxon>Magnoliopsida</taxon>
        <taxon>Liliopsida</taxon>
        <taxon>Poales</taxon>
        <taxon>Poaceae</taxon>
        <taxon>PACMAD clade</taxon>
        <taxon>Panicoideae</taxon>
        <taxon>Panicodae</taxon>
        <taxon>Paniceae</taxon>
        <taxon>Anthephorinae</taxon>
        <taxon>Digitaria</taxon>
    </lineage>
</organism>
<dbReference type="SUPFAM" id="SSF56219">
    <property type="entry name" value="DNase I-like"/>
    <property type="match status" value="1"/>
</dbReference>
<dbReference type="PANTHER" id="PTHR14859:SF0">
    <property type="entry name" value="ENDONUCLEASE_EXONUCLEASE_PHOSPHATASE FAMILY PROTEIN, EXPRESSED"/>
    <property type="match status" value="1"/>
</dbReference>
<dbReference type="AlphaFoldDB" id="A0A835F5M9"/>
<dbReference type="InterPro" id="IPR036691">
    <property type="entry name" value="Endo/exonu/phosph_ase_sf"/>
</dbReference>
<dbReference type="GO" id="GO:0005783">
    <property type="term" value="C:endoplasmic reticulum"/>
    <property type="evidence" value="ECO:0007669"/>
    <property type="project" value="TreeGrafter"/>
</dbReference>
<keyword evidence="4" id="KW-1185">Reference proteome</keyword>
<dbReference type="Gene3D" id="3.60.10.10">
    <property type="entry name" value="Endonuclease/exonuclease/phosphatase"/>
    <property type="match status" value="1"/>
</dbReference>
<name>A0A835F5M9_9POAL</name>
<evidence type="ECO:0000313" key="3">
    <source>
        <dbReference type="EMBL" id="KAF8728749.1"/>
    </source>
</evidence>
<reference evidence="3" key="1">
    <citation type="submission" date="2020-07" db="EMBL/GenBank/DDBJ databases">
        <title>Genome sequence and genetic diversity analysis of an under-domesticated orphan crop, white fonio (Digitaria exilis).</title>
        <authorList>
            <person name="Bennetzen J.L."/>
            <person name="Chen S."/>
            <person name="Ma X."/>
            <person name="Wang X."/>
            <person name="Yssel A.E.J."/>
            <person name="Chaluvadi S.R."/>
            <person name="Johnson M."/>
            <person name="Gangashetty P."/>
            <person name="Hamidou F."/>
            <person name="Sanogo M.D."/>
            <person name="Zwaenepoel A."/>
            <person name="Wallace J."/>
            <person name="Van De Peer Y."/>
            <person name="Van Deynze A."/>
        </authorList>
    </citation>
    <scope>NUCLEOTIDE SEQUENCE</scope>
    <source>
        <tissue evidence="3">Leaves</tissue>
    </source>
</reference>
<feature type="compositionally biased region" description="Basic residues" evidence="1">
    <location>
        <begin position="26"/>
        <end position="38"/>
    </location>
</feature>
<dbReference type="Proteomes" id="UP000636709">
    <property type="component" value="Unassembled WGS sequence"/>
</dbReference>
<evidence type="ECO:0000256" key="1">
    <source>
        <dbReference type="SAM" id="MobiDB-lite"/>
    </source>
</evidence>
<dbReference type="GO" id="GO:0006506">
    <property type="term" value="P:GPI anchor biosynthetic process"/>
    <property type="evidence" value="ECO:0007669"/>
    <property type="project" value="TreeGrafter"/>
</dbReference>
<dbReference type="GO" id="GO:0016020">
    <property type="term" value="C:membrane"/>
    <property type="evidence" value="ECO:0007669"/>
    <property type="project" value="GOC"/>
</dbReference>
<proteinExistence type="predicted"/>
<accession>A0A835F5M9</accession>
<dbReference type="Pfam" id="PF03372">
    <property type="entry name" value="Exo_endo_phos"/>
    <property type="match status" value="1"/>
</dbReference>
<dbReference type="InterPro" id="IPR005135">
    <property type="entry name" value="Endo/exonuclease/phosphatase"/>
</dbReference>
<feature type="domain" description="Endonuclease/exonuclease/phosphatase" evidence="2">
    <location>
        <begin position="90"/>
        <end position="329"/>
    </location>
</feature>
<protein>
    <recommendedName>
        <fullName evidence="2">Endonuclease/exonuclease/phosphatase domain-containing protein</fullName>
    </recommendedName>
</protein>
<gene>
    <name evidence="3" type="ORF">HU200_018027</name>
</gene>
<evidence type="ECO:0000313" key="4">
    <source>
        <dbReference type="Proteomes" id="UP000636709"/>
    </source>
</evidence>
<dbReference type="FunFam" id="3.60.10.10:FF:000045">
    <property type="entry name" value="Endonuclease/exonuclease/phosphatase family protein"/>
    <property type="match status" value="1"/>
</dbReference>
<comment type="caution">
    <text evidence="3">The sequence shown here is derived from an EMBL/GenBank/DDBJ whole genome shotgun (WGS) entry which is preliminary data.</text>
</comment>
<dbReference type="PANTHER" id="PTHR14859">
    <property type="entry name" value="CALCOFLUOR WHITE HYPERSENSITIVE PROTEIN PRECURSOR"/>
    <property type="match status" value="1"/>
</dbReference>
<dbReference type="GO" id="GO:0003824">
    <property type="term" value="F:catalytic activity"/>
    <property type="evidence" value="ECO:0007669"/>
    <property type="project" value="InterPro"/>
</dbReference>
<dbReference type="EMBL" id="JACEFO010001626">
    <property type="protein sequence ID" value="KAF8728749.1"/>
    <property type="molecule type" value="Genomic_DNA"/>
</dbReference>
<evidence type="ECO:0000259" key="2">
    <source>
        <dbReference type="Pfam" id="PF03372"/>
    </source>
</evidence>